<dbReference type="NCBIfam" id="NF007956">
    <property type="entry name" value="PRK10675.1"/>
    <property type="match status" value="1"/>
</dbReference>
<keyword evidence="9 10" id="KW-0413">Isomerase</keyword>
<dbReference type="GO" id="GO:0006012">
    <property type="term" value="P:galactose metabolic process"/>
    <property type="evidence" value="ECO:0007669"/>
    <property type="project" value="UniProtKB-UniPathway"/>
</dbReference>
<evidence type="ECO:0000256" key="8">
    <source>
        <dbReference type="ARBA" id="ARBA00023144"/>
    </source>
</evidence>
<keyword evidence="13" id="KW-1185">Reference proteome</keyword>
<protein>
    <recommendedName>
        <fullName evidence="6 10">UDP-glucose 4-epimerase</fullName>
        <ecNumber evidence="5 10">5.1.3.2</ecNumber>
    </recommendedName>
</protein>
<dbReference type="SUPFAM" id="SSF51735">
    <property type="entry name" value="NAD(P)-binding Rossmann-fold domains"/>
    <property type="match status" value="1"/>
</dbReference>
<evidence type="ECO:0000256" key="9">
    <source>
        <dbReference type="ARBA" id="ARBA00023235"/>
    </source>
</evidence>
<dbReference type="Gene3D" id="3.40.50.720">
    <property type="entry name" value="NAD(P)-binding Rossmann-like Domain"/>
    <property type="match status" value="1"/>
</dbReference>
<dbReference type="EMBL" id="QXEV01000033">
    <property type="protein sequence ID" value="RIA64869.1"/>
    <property type="molecule type" value="Genomic_DNA"/>
</dbReference>
<comment type="pathway">
    <text evidence="3 10">Carbohydrate metabolism; galactose metabolism.</text>
</comment>
<keyword evidence="10" id="KW-0119">Carbohydrate metabolism</keyword>
<gene>
    <name evidence="12" type="ORF">EI71_01824</name>
</gene>
<evidence type="ECO:0000256" key="4">
    <source>
        <dbReference type="ARBA" id="ARBA00007637"/>
    </source>
</evidence>
<dbReference type="OrthoDB" id="9811743at2"/>
<comment type="catalytic activity">
    <reaction evidence="1 10">
        <text>UDP-alpha-D-glucose = UDP-alpha-D-galactose</text>
        <dbReference type="Rhea" id="RHEA:22168"/>
        <dbReference type="ChEBI" id="CHEBI:58885"/>
        <dbReference type="ChEBI" id="CHEBI:66914"/>
        <dbReference type="EC" id="5.1.3.2"/>
    </reaction>
</comment>
<dbReference type="InterPro" id="IPR005886">
    <property type="entry name" value="UDP_G4E"/>
</dbReference>
<dbReference type="Gene3D" id="3.90.25.10">
    <property type="entry name" value="UDP-galactose 4-epimerase, domain 1"/>
    <property type="match status" value="1"/>
</dbReference>
<proteinExistence type="inferred from homology"/>
<dbReference type="CDD" id="cd05247">
    <property type="entry name" value="UDP_G4E_1_SDR_e"/>
    <property type="match status" value="1"/>
</dbReference>
<keyword evidence="7 10" id="KW-0520">NAD</keyword>
<dbReference type="InParanoid" id="A0A397QVM6"/>
<accession>A0A397QVM6</accession>
<dbReference type="PANTHER" id="PTHR43725">
    <property type="entry name" value="UDP-GLUCOSE 4-EPIMERASE"/>
    <property type="match status" value="1"/>
</dbReference>
<comment type="caution">
    <text evidence="12">The sequence shown here is derived from an EMBL/GenBank/DDBJ whole genome shotgun (WGS) entry which is preliminary data.</text>
</comment>
<comment type="similarity">
    <text evidence="4 10">Belongs to the NAD(P)-dependent epimerase/dehydratase family.</text>
</comment>
<dbReference type="Pfam" id="PF01370">
    <property type="entry name" value="Epimerase"/>
    <property type="match status" value="1"/>
</dbReference>
<dbReference type="Proteomes" id="UP000266506">
    <property type="component" value="Unassembled WGS sequence"/>
</dbReference>
<evidence type="ECO:0000259" key="11">
    <source>
        <dbReference type="Pfam" id="PF01370"/>
    </source>
</evidence>
<evidence type="ECO:0000256" key="5">
    <source>
        <dbReference type="ARBA" id="ARBA00013189"/>
    </source>
</evidence>
<dbReference type="GO" id="GO:0005829">
    <property type="term" value="C:cytosol"/>
    <property type="evidence" value="ECO:0007669"/>
    <property type="project" value="TreeGrafter"/>
</dbReference>
<organism evidence="12 13">
    <name type="scientific">Anaeroplasma bactoclasticum</name>
    <dbReference type="NCBI Taxonomy" id="2088"/>
    <lineage>
        <taxon>Bacteria</taxon>
        <taxon>Bacillati</taxon>
        <taxon>Mycoplasmatota</taxon>
        <taxon>Mollicutes</taxon>
        <taxon>Anaeroplasmatales</taxon>
        <taxon>Anaeroplasmataceae</taxon>
        <taxon>Anaeroplasma</taxon>
    </lineage>
</organism>
<name>A0A397QVM6_9MOLU</name>
<evidence type="ECO:0000313" key="13">
    <source>
        <dbReference type="Proteomes" id="UP000266506"/>
    </source>
</evidence>
<evidence type="ECO:0000256" key="6">
    <source>
        <dbReference type="ARBA" id="ARBA00018569"/>
    </source>
</evidence>
<evidence type="ECO:0000313" key="12">
    <source>
        <dbReference type="EMBL" id="RIA64869.1"/>
    </source>
</evidence>
<reference evidence="12 13" key="1">
    <citation type="submission" date="2018-08" db="EMBL/GenBank/DDBJ databases">
        <title>Genomic Encyclopedia of Archaeal and Bacterial Type Strains, Phase II (KMG-II): from individual species to whole genera.</title>
        <authorList>
            <person name="Goeker M."/>
        </authorList>
    </citation>
    <scope>NUCLEOTIDE SEQUENCE [LARGE SCALE GENOMIC DNA]</scope>
    <source>
        <strain evidence="12 13">ATCC 27112</strain>
    </source>
</reference>
<dbReference type="GO" id="GO:0003978">
    <property type="term" value="F:UDP-glucose 4-epimerase activity"/>
    <property type="evidence" value="ECO:0007669"/>
    <property type="project" value="UniProtKB-UniRule"/>
</dbReference>
<dbReference type="PANTHER" id="PTHR43725:SF47">
    <property type="entry name" value="UDP-GLUCOSE 4-EPIMERASE"/>
    <property type="match status" value="1"/>
</dbReference>
<evidence type="ECO:0000256" key="2">
    <source>
        <dbReference type="ARBA" id="ARBA00001911"/>
    </source>
</evidence>
<dbReference type="InterPro" id="IPR001509">
    <property type="entry name" value="Epimerase_deHydtase"/>
</dbReference>
<keyword evidence="8" id="KW-0299">Galactose metabolism</keyword>
<dbReference type="FunCoup" id="A0A397QVM6">
    <property type="interactions" value="172"/>
</dbReference>
<dbReference type="RefSeq" id="WP_119016892.1">
    <property type="nucleotide sequence ID" value="NZ_QXEV01000033.1"/>
</dbReference>
<feature type="domain" description="NAD-dependent epimerase/dehydratase" evidence="11">
    <location>
        <begin position="4"/>
        <end position="263"/>
    </location>
</feature>
<evidence type="ECO:0000256" key="10">
    <source>
        <dbReference type="RuleBase" id="RU366046"/>
    </source>
</evidence>
<sequence length="339" mass="37711">MKTILLAGGAGYIGSHTAVELLNSGYAVVVVDNYSNSCPESLKRVEQITGKKVKAYEADVADKKALEKVFEENKIDAVIHFAGLKAVGESVAKPVEYYRNNIDTTLTLLETMKKFGVENIIFSSSATVYGEDNKVPYTEEMKRGTCTNPYGWTKVMMEQILEDTAKANKEMGVVLLRYFNPIGAHESGLIGEDPQGIPNNLMPYVAQVAVGRRDHLTIFGQNYPTPDGTCRRDYIHVVDLAKGHVKAIDYVFGMKGVEIFNLGTGTPYSVTEIVTTFERVNNLKLKYEYGPARAGDLPESYANADKAFKVLGWKAEKTLDDMCRDLWKWQSMNPNGFKK</sequence>
<evidence type="ECO:0000256" key="7">
    <source>
        <dbReference type="ARBA" id="ARBA00023027"/>
    </source>
</evidence>
<evidence type="ECO:0000256" key="3">
    <source>
        <dbReference type="ARBA" id="ARBA00004947"/>
    </source>
</evidence>
<dbReference type="EC" id="5.1.3.2" evidence="5 10"/>
<dbReference type="AlphaFoldDB" id="A0A397QVM6"/>
<dbReference type="UniPathway" id="UPA00214"/>
<evidence type="ECO:0000256" key="1">
    <source>
        <dbReference type="ARBA" id="ARBA00000083"/>
    </source>
</evidence>
<dbReference type="InterPro" id="IPR036291">
    <property type="entry name" value="NAD(P)-bd_dom_sf"/>
</dbReference>
<comment type="cofactor">
    <cofactor evidence="2 10">
        <name>NAD(+)</name>
        <dbReference type="ChEBI" id="CHEBI:57540"/>
    </cofactor>
</comment>
<dbReference type="PRINTS" id="PR01713">
    <property type="entry name" value="NUCEPIMERASE"/>
</dbReference>
<comment type="subunit">
    <text evidence="10">Homodimer.</text>
</comment>
<dbReference type="NCBIfam" id="TIGR01179">
    <property type="entry name" value="galE"/>
    <property type="match status" value="1"/>
</dbReference>